<accession>U9W4F6</accession>
<dbReference type="FunFam" id="1.20.1250.20:FF:000509">
    <property type="entry name" value="MFS general substrate transporter"/>
    <property type="match status" value="1"/>
</dbReference>
<dbReference type="GO" id="GO:0022857">
    <property type="term" value="F:transmembrane transporter activity"/>
    <property type="evidence" value="ECO:0000318"/>
    <property type="project" value="GO_Central"/>
</dbReference>
<name>U9W4F6_NEUCR</name>
<feature type="domain" description="Major facilitator superfamily (MFS) profile" evidence="8">
    <location>
        <begin position="89"/>
        <end position="588"/>
    </location>
</feature>
<keyword evidence="2 7" id="KW-0812">Transmembrane</keyword>
<dbReference type="GO" id="GO:0055085">
    <property type="term" value="P:transmembrane transport"/>
    <property type="evidence" value="ECO:0000318"/>
    <property type="project" value="GO_Central"/>
</dbReference>
<dbReference type="RefSeq" id="XP_011393990.1">
    <property type="nucleotide sequence ID" value="XM_011395688.1"/>
</dbReference>
<dbReference type="VEuPathDB" id="FungiDB:NCU09156"/>
<keyword evidence="4 7" id="KW-0472">Membrane</keyword>
<reference evidence="9 10" key="1">
    <citation type="journal article" date="2003" name="Nature">
        <title>The genome sequence of the filamentous fungus Neurospora crassa.</title>
        <authorList>
            <person name="Galagan J.E."/>
            <person name="Calvo S.E."/>
            <person name="Borkovich K.A."/>
            <person name="Selker E.U."/>
            <person name="Read N.D."/>
            <person name="Jaffe D."/>
            <person name="FitzHugh W."/>
            <person name="Ma L.J."/>
            <person name="Smirnov S."/>
            <person name="Purcell S."/>
            <person name="Rehman B."/>
            <person name="Elkins T."/>
            <person name="Engels R."/>
            <person name="Wang S."/>
            <person name="Nielsen C.B."/>
            <person name="Butler J."/>
            <person name="Endrizzi M."/>
            <person name="Qui D."/>
            <person name="Ianakiev P."/>
            <person name="Bell-Pedersen D."/>
            <person name="Nelson M.A."/>
            <person name="Werner-Washburne M."/>
            <person name="Selitrennikoff C.P."/>
            <person name="Kinsey J.A."/>
            <person name="Braun E.L."/>
            <person name="Zelter A."/>
            <person name="Schulte U."/>
            <person name="Kothe G.O."/>
            <person name="Jedd G."/>
            <person name="Mewes W."/>
            <person name="Staben C."/>
            <person name="Marcotte E."/>
            <person name="Greenberg D."/>
            <person name="Roy A."/>
            <person name="Foley K."/>
            <person name="Naylor J."/>
            <person name="Stange-Thomann N."/>
            <person name="Barrett R."/>
            <person name="Gnerre S."/>
            <person name="Kamal M."/>
            <person name="Kamvysselis M."/>
            <person name="Mauceli E."/>
            <person name="Bielke C."/>
            <person name="Rudd S."/>
            <person name="Frishman D."/>
            <person name="Krystofova S."/>
            <person name="Rasmussen C."/>
            <person name="Metzenberg R.L."/>
            <person name="Perkins D.D."/>
            <person name="Kroken S."/>
            <person name="Cogoni C."/>
            <person name="Macino G."/>
            <person name="Catcheside D."/>
            <person name="Li W."/>
            <person name="Pratt R.J."/>
            <person name="Osmani S.A."/>
            <person name="DeSouza C.P."/>
            <person name="Glass L."/>
            <person name="Orbach M.J."/>
            <person name="Berglund J.A."/>
            <person name="Voelker R."/>
            <person name="Yarden O."/>
            <person name="Plamann M."/>
            <person name="Seiler S."/>
            <person name="Dunlap J."/>
            <person name="Radford A."/>
            <person name="Aramayo R."/>
            <person name="Natvig D.O."/>
            <person name="Alex L.A."/>
            <person name="Mannhaupt G."/>
            <person name="Ebbole D.J."/>
            <person name="Freitag M."/>
            <person name="Paulsen I."/>
            <person name="Sachs M.S."/>
            <person name="Lander E.S."/>
            <person name="Nusbaum C."/>
            <person name="Birren B."/>
        </authorList>
    </citation>
    <scope>NUCLEOTIDE SEQUENCE [LARGE SCALE GENOMIC DNA]</scope>
    <source>
        <strain evidence="10">ATCC 24698 / 74-OR23-1A / CBS 708.71 / DSM 1257 / FGSC 987</strain>
    </source>
</reference>
<feature type="transmembrane region" description="Helical" evidence="7">
    <location>
        <begin position="470"/>
        <end position="489"/>
    </location>
</feature>
<gene>
    <name evidence="9" type="ORF">NCU09156</name>
</gene>
<dbReference type="PROSITE" id="PS50850">
    <property type="entry name" value="MFS"/>
    <property type="match status" value="1"/>
</dbReference>
<evidence type="ECO:0000313" key="9">
    <source>
        <dbReference type="EMBL" id="ESA43119.1"/>
    </source>
</evidence>
<feature type="transmembrane region" description="Helical" evidence="7">
    <location>
        <begin position="260"/>
        <end position="279"/>
    </location>
</feature>
<dbReference type="InterPro" id="IPR020846">
    <property type="entry name" value="MFS_dom"/>
</dbReference>
<feature type="transmembrane region" description="Helical" evidence="7">
    <location>
        <begin position="345"/>
        <end position="368"/>
    </location>
</feature>
<evidence type="ECO:0000256" key="5">
    <source>
        <dbReference type="ARBA" id="ARBA00038347"/>
    </source>
</evidence>
<evidence type="ECO:0000256" key="4">
    <source>
        <dbReference type="ARBA" id="ARBA00023136"/>
    </source>
</evidence>
<feature type="transmembrane region" description="Helical" evidence="7">
    <location>
        <begin position="229"/>
        <end position="248"/>
    </location>
</feature>
<feature type="region of interest" description="Disordered" evidence="6">
    <location>
        <begin position="37"/>
        <end position="75"/>
    </location>
</feature>
<dbReference type="Gene3D" id="1.20.1250.20">
    <property type="entry name" value="MFS general substrate transporter like domains"/>
    <property type="match status" value="1"/>
</dbReference>
<protein>
    <recommendedName>
        <fullName evidence="8">Major facilitator superfamily (MFS) profile domain-containing protein</fullName>
    </recommendedName>
</protein>
<dbReference type="SUPFAM" id="SSF103473">
    <property type="entry name" value="MFS general substrate transporter"/>
    <property type="match status" value="1"/>
</dbReference>
<dbReference type="InterPro" id="IPR011701">
    <property type="entry name" value="MFS"/>
</dbReference>
<evidence type="ECO:0000256" key="3">
    <source>
        <dbReference type="ARBA" id="ARBA00022989"/>
    </source>
</evidence>
<keyword evidence="3 7" id="KW-1133">Transmembrane helix</keyword>
<sequence>MTRSQRSSTLDSARPLLSHHDTEDDLLWQQRSRYHGTDATVARAPHVNDGNNVGDDNDGDDDGLEDYISHFDDDPDNPQNWPASFKWSVVALLAMTAFSVTFNCISLVPLAPSIVRSLTPPPAPSDGTDSSLPPPANLKSASVLLVTIWELGEAAGPLLIAPLSELFGRYPTLNITNLLLILFTILTATATSVPTLILSRCLTGMAVASNVLNPAIVGDMFPSDQRGSAMSLIFIAPLIGGAVGPAISSAVAESVGWRKVVWGVVGLSTICELLFLCLFKETYKVAIVRRRVMREKHSNSSSSSSSSRFRAANAHLDMSTGNLKRGKKSQREEWRKLRDSVLRPFLVVFGSGLLMALSLLGSVTFSYFYVVSVTLPEILEDKYGLSGAVKGLCFMGFSTVFPFILFVSHHVRRHTNATSTAVGSFLAVLICNAFLDRIYIALRDRDAALTQPCSPDDCLPKEKPEYRLPLTILGAFSMPFAITFYGWVAELSLPLPFLLIACGLIGANTMMTLIPLMAYVVDAFGLFSASAMTGVIVSRCLMGTFLPLAAAPLVDAFGYGWGFMVFGVMSGALAPISVVVFRYGERWRQFCKYSRVEQ</sequence>
<dbReference type="PANTHER" id="PTHR23502:SF163">
    <property type="entry name" value="MAJOR FACILITATOR SUPERFAMILY (MFS) PROFILE DOMAIN-CONTAINING PROTEIN"/>
    <property type="match status" value="1"/>
</dbReference>
<feature type="transmembrane region" description="Helical" evidence="7">
    <location>
        <begin position="173"/>
        <end position="191"/>
    </location>
</feature>
<feature type="transmembrane region" description="Helical" evidence="7">
    <location>
        <begin position="495"/>
        <end position="521"/>
    </location>
</feature>
<feature type="transmembrane region" description="Helical" evidence="7">
    <location>
        <begin position="560"/>
        <end position="583"/>
    </location>
</feature>
<dbReference type="OrthoDB" id="6770063at2759"/>
<organism evidence="9 10">
    <name type="scientific">Neurospora crassa (strain ATCC 24698 / 74-OR23-1A / CBS 708.71 / DSM 1257 / FGSC 987)</name>
    <dbReference type="NCBI Taxonomy" id="367110"/>
    <lineage>
        <taxon>Eukaryota</taxon>
        <taxon>Fungi</taxon>
        <taxon>Dikarya</taxon>
        <taxon>Ascomycota</taxon>
        <taxon>Pezizomycotina</taxon>
        <taxon>Sordariomycetes</taxon>
        <taxon>Sordariomycetidae</taxon>
        <taxon>Sordariales</taxon>
        <taxon>Sordariaceae</taxon>
        <taxon>Neurospora</taxon>
    </lineage>
</organism>
<dbReference type="PANTHER" id="PTHR23502">
    <property type="entry name" value="MAJOR FACILITATOR SUPERFAMILY"/>
    <property type="match status" value="1"/>
</dbReference>
<evidence type="ECO:0000256" key="7">
    <source>
        <dbReference type="SAM" id="Phobius"/>
    </source>
</evidence>
<evidence type="ECO:0000313" key="10">
    <source>
        <dbReference type="Proteomes" id="UP000001805"/>
    </source>
</evidence>
<dbReference type="InParanoid" id="U9W4F6"/>
<proteinExistence type="inferred from homology"/>
<dbReference type="GeneID" id="3875213"/>
<dbReference type="GO" id="GO:0016020">
    <property type="term" value="C:membrane"/>
    <property type="evidence" value="ECO:0007669"/>
    <property type="project" value="UniProtKB-SubCell"/>
</dbReference>
<dbReference type="EMBL" id="CM002238">
    <property type="protein sequence ID" value="ESA43119.1"/>
    <property type="molecule type" value="Genomic_DNA"/>
</dbReference>
<evidence type="ECO:0000259" key="8">
    <source>
        <dbReference type="PROSITE" id="PS50850"/>
    </source>
</evidence>
<evidence type="ECO:0000256" key="6">
    <source>
        <dbReference type="SAM" id="MobiDB-lite"/>
    </source>
</evidence>
<evidence type="ECO:0000256" key="1">
    <source>
        <dbReference type="ARBA" id="ARBA00004141"/>
    </source>
</evidence>
<evidence type="ECO:0000256" key="2">
    <source>
        <dbReference type="ARBA" id="ARBA00022692"/>
    </source>
</evidence>
<keyword evidence="10" id="KW-1185">Reference proteome</keyword>
<feature type="compositionally biased region" description="Acidic residues" evidence="6">
    <location>
        <begin position="55"/>
        <end position="65"/>
    </location>
</feature>
<comment type="subcellular location">
    <subcellularLocation>
        <location evidence="1">Membrane</location>
        <topology evidence="1">Multi-pass membrane protein</topology>
    </subcellularLocation>
</comment>
<feature type="transmembrane region" description="Helical" evidence="7">
    <location>
        <begin position="388"/>
        <end position="407"/>
    </location>
</feature>
<comment type="similarity">
    <text evidence="5">Belongs to the major facilitator superfamily. CAR1 family.</text>
</comment>
<dbReference type="KEGG" id="ncr:NCU09156"/>
<dbReference type="Proteomes" id="UP000001805">
    <property type="component" value="Chromosome 3, Linkage Group III"/>
</dbReference>
<dbReference type="Pfam" id="PF07690">
    <property type="entry name" value="MFS_1"/>
    <property type="match status" value="1"/>
</dbReference>
<feature type="transmembrane region" description="Helical" evidence="7">
    <location>
        <begin position="89"/>
        <end position="111"/>
    </location>
</feature>
<dbReference type="AlphaFoldDB" id="U9W4F6"/>
<dbReference type="InterPro" id="IPR036259">
    <property type="entry name" value="MFS_trans_sf"/>
</dbReference>